<dbReference type="SUPFAM" id="SSF52058">
    <property type="entry name" value="L domain-like"/>
    <property type="match status" value="1"/>
</dbReference>
<evidence type="ECO:0000313" key="3">
    <source>
        <dbReference type="EMBL" id="CAL6074240.1"/>
    </source>
</evidence>
<dbReference type="PROSITE" id="PS51450">
    <property type="entry name" value="LRR"/>
    <property type="match status" value="5"/>
</dbReference>
<gene>
    <name evidence="3" type="ORF">HINF_LOCUS56562</name>
</gene>
<dbReference type="PANTHER" id="PTHR46652">
    <property type="entry name" value="LEUCINE-RICH REPEAT AND IQ DOMAIN-CONTAINING PROTEIN 1-RELATED"/>
    <property type="match status" value="1"/>
</dbReference>
<sequence length="571" mass="66018">MKQINNQMKNICMVSDKTKFTDQNVIQATIFEANQQIIKQVDKIPIQTTSLVIVDSYLCSTQGIYLHVNIKHLDLRSNCLQTVDLRYLVNLEYVDLSFNYIQNMDSISGNTNIQTLNLAQNKIYQVDFIATLPKLKMFNIEGNLVQNLEPLQKHSNFSKSWVFVQKQQINLYKTIKYNDAIRITNDQKLIFLNFQNITQIFIAACHNVTFIDVPILIKQLVICNSDIKSLSGLDKMLLLETLTLRQCSLSRIQNQLEIIKTLPNLRYLDIAQNDLDNTKYICNEKLISLNMSHNNLKSLDGLKSMDKLISLDVSDNKLDSVSELSDLVDLMELNISFNTIHSILCLQRLKKLIYFNLTCNKIINIEICTQMKNLIDLRTFKNQIQNQYVLLEHLNFVEVWLSEQLIPDNSNEEVKQLNEQGKNYNMIQKYKKQVQNNSLEINNDQYVKSLKFSDIIGVTKELFISKCRNVSFEVVPAIVQSLKVNSSNLKNIFGLEQLTQITYLELNNNLLEDVIEIQELTKLIKLVLSNNKIGSNSSINQSTLTYRTTNLFLQNAQQNPRALLNYIFRIT</sequence>
<dbReference type="InterPro" id="IPR001611">
    <property type="entry name" value="Leu-rich_rpt"/>
</dbReference>
<comment type="caution">
    <text evidence="3">The sequence shown here is derived from an EMBL/GenBank/DDBJ whole genome shotgun (WGS) entry which is preliminary data.</text>
</comment>
<dbReference type="InterPro" id="IPR032675">
    <property type="entry name" value="LRR_dom_sf"/>
</dbReference>
<protein>
    <submittedName>
        <fullName evidence="3">Leucine-rich_repeat domain-containing protein</fullName>
    </submittedName>
</protein>
<keyword evidence="1" id="KW-0433">Leucine-rich repeat</keyword>
<evidence type="ECO:0000313" key="4">
    <source>
        <dbReference type="Proteomes" id="UP001642409"/>
    </source>
</evidence>
<organism evidence="3 4">
    <name type="scientific">Hexamita inflata</name>
    <dbReference type="NCBI Taxonomy" id="28002"/>
    <lineage>
        <taxon>Eukaryota</taxon>
        <taxon>Metamonada</taxon>
        <taxon>Diplomonadida</taxon>
        <taxon>Hexamitidae</taxon>
        <taxon>Hexamitinae</taxon>
        <taxon>Hexamita</taxon>
    </lineage>
</organism>
<name>A0ABP1L2K9_9EUKA</name>
<dbReference type="InterPro" id="IPR050836">
    <property type="entry name" value="SDS22/Internalin_LRR"/>
</dbReference>
<keyword evidence="4" id="KW-1185">Reference proteome</keyword>
<keyword evidence="2" id="KW-0677">Repeat</keyword>
<proteinExistence type="predicted"/>
<dbReference type="Gene3D" id="3.80.10.10">
    <property type="entry name" value="Ribonuclease Inhibitor"/>
    <property type="match status" value="3"/>
</dbReference>
<dbReference type="Proteomes" id="UP001642409">
    <property type="component" value="Unassembled WGS sequence"/>
</dbReference>
<evidence type="ECO:0000256" key="2">
    <source>
        <dbReference type="ARBA" id="ARBA00022737"/>
    </source>
</evidence>
<dbReference type="PANTHER" id="PTHR46652:SF3">
    <property type="entry name" value="LEUCINE-RICH REPEAT-CONTAINING PROTEIN 9"/>
    <property type="match status" value="1"/>
</dbReference>
<evidence type="ECO:0000256" key="1">
    <source>
        <dbReference type="ARBA" id="ARBA00022614"/>
    </source>
</evidence>
<dbReference type="EMBL" id="CAXDID020000306">
    <property type="protein sequence ID" value="CAL6074240.1"/>
    <property type="molecule type" value="Genomic_DNA"/>
</dbReference>
<dbReference type="SMART" id="SM00365">
    <property type="entry name" value="LRR_SD22"/>
    <property type="match status" value="7"/>
</dbReference>
<reference evidence="3 4" key="1">
    <citation type="submission" date="2024-07" db="EMBL/GenBank/DDBJ databases">
        <authorList>
            <person name="Akdeniz Z."/>
        </authorList>
    </citation>
    <scope>NUCLEOTIDE SEQUENCE [LARGE SCALE GENOMIC DNA]</scope>
</reference>
<accession>A0ABP1L2K9</accession>